<keyword evidence="1" id="KW-0472">Membrane</keyword>
<reference evidence="3" key="1">
    <citation type="submission" date="2016-11" db="UniProtKB">
        <authorList>
            <consortium name="WormBaseParasite"/>
        </authorList>
    </citation>
    <scope>IDENTIFICATION</scope>
</reference>
<dbReference type="Proteomes" id="UP000095282">
    <property type="component" value="Unplaced"/>
</dbReference>
<proteinExistence type="predicted"/>
<name>A0A1I7T1Z2_9PELO</name>
<organism evidence="2 3">
    <name type="scientific">Caenorhabditis tropicalis</name>
    <dbReference type="NCBI Taxonomy" id="1561998"/>
    <lineage>
        <taxon>Eukaryota</taxon>
        <taxon>Metazoa</taxon>
        <taxon>Ecdysozoa</taxon>
        <taxon>Nematoda</taxon>
        <taxon>Chromadorea</taxon>
        <taxon>Rhabditida</taxon>
        <taxon>Rhabditina</taxon>
        <taxon>Rhabditomorpha</taxon>
        <taxon>Rhabditoidea</taxon>
        <taxon>Rhabditidae</taxon>
        <taxon>Peloderinae</taxon>
        <taxon>Caenorhabditis</taxon>
    </lineage>
</organism>
<dbReference type="AlphaFoldDB" id="A0A1I7T1Z2"/>
<evidence type="ECO:0000256" key="1">
    <source>
        <dbReference type="SAM" id="Phobius"/>
    </source>
</evidence>
<accession>A0A1I7T1Z2</accession>
<keyword evidence="1" id="KW-1133">Transmembrane helix</keyword>
<keyword evidence="1" id="KW-0812">Transmembrane</keyword>
<evidence type="ECO:0000313" key="2">
    <source>
        <dbReference type="Proteomes" id="UP000095282"/>
    </source>
</evidence>
<sequence length="98" mass="11413">MLGASIIAINLHLQCIFLTWLFYSFVFPACETFKFHFRVPCSVMRRLTFRSYADPSEPREFAIEASTPKIIETCSHFREFIISGREKYILINLLVSVS</sequence>
<feature type="transmembrane region" description="Helical" evidence="1">
    <location>
        <begin position="6"/>
        <end position="26"/>
    </location>
</feature>
<protein>
    <submittedName>
        <fullName evidence="3">Secreted protein</fullName>
    </submittedName>
</protein>
<evidence type="ECO:0000313" key="3">
    <source>
        <dbReference type="WBParaSite" id="Csp11.Scaffold471.g1648.t1"/>
    </source>
</evidence>
<dbReference type="WBParaSite" id="Csp11.Scaffold471.g1648.t1">
    <property type="protein sequence ID" value="Csp11.Scaffold471.g1648.t1"/>
    <property type="gene ID" value="Csp11.Scaffold471.g1648"/>
</dbReference>
<keyword evidence="2" id="KW-1185">Reference proteome</keyword>